<keyword evidence="6 10" id="KW-1133">Transmembrane helix</keyword>
<evidence type="ECO:0000256" key="2">
    <source>
        <dbReference type="ARBA" id="ARBA00022614"/>
    </source>
</evidence>
<dbReference type="Proteomes" id="UP001341840">
    <property type="component" value="Unassembled WGS sequence"/>
</dbReference>
<dbReference type="InterPro" id="IPR032675">
    <property type="entry name" value="LRR_dom_sf"/>
</dbReference>
<evidence type="ECO:0000256" key="3">
    <source>
        <dbReference type="ARBA" id="ARBA00022692"/>
    </source>
</evidence>
<organism evidence="12 13">
    <name type="scientific">Stylosanthes scabra</name>
    <dbReference type="NCBI Taxonomy" id="79078"/>
    <lineage>
        <taxon>Eukaryota</taxon>
        <taxon>Viridiplantae</taxon>
        <taxon>Streptophyta</taxon>
        <taxon>Embryophyta</taxon>
        <taxon>Tracheophyta</taxon>
        <taxon>Spermatophyta</taxon>
        <taxon>Magnoliopsida</taxon>
        <taxon>eudicotyledons</taxon>
        <taxon>Gunneridae</taxon>
        <taxon>Pentapetalae</taxon>
        <taxon>rosids</taxon>
        <taxon>fabids</taxon>
        <taxon>Fabales</taxon>
        <taxon>Fabaceae</taxon>
        <taxon>Papilionoideae</taxon>
        <taxon>50 kb inversion clade</taxon>
        <taxon>dalbergioids sensu lato</taxon>
        <taxon>Dalbergieae</taxon>
        <taxon>Pterocarpus clade</taxon>
        <taxon>Stylosanthes</taxon>
    </lineage>
</organism>
<dbReference type="Pfam" id="PF08263">
    <property type="entry name" value="LRRNT_2"/>
    <property type="match status" value="2"/>
</dbReference>
<keyword evidence="3 10" id="KW-0812">Transmembrane</keyword>
<evidence type="ECO:0000256" key="10">
    <source>
        <dbReference type="SAM" id="Phobius"/>
    </source>
</evidence>
<evidence type="ECO:0000256" key="6">
    <source>
        <dbReference type="ARBA" id="ARBA00022989"/>
    </source>
</evidence>
<comment type="caution">
    <text evidence="12">The sequence shown here is derived from an EMBL/GenBank/DDBJ whole genome shotgun (WGS) entry which is preliminary data.</text>
</comment>
<dbReference type="PANTHER" id="PTHR47986:SF10">
    <property type="entry name" value="RECEPTOR-LIKE KINASE TMK4"/>
    <property type="match status" value="1"/>
</dbReference>
<keyword evidence="8" id="KW-0675">Receptor</keyword>
<feature type="transmembrane region" description="Helical" evidence="10">
    <location>
        <begin position="461"/>
        <end position="481"/>
    </location>
</feature>
<dbReference type="PRINTS" id="PR00019">
    <property type="entry name" value="LEURICHRPT"/>
</dbReference>
<dbReference type="InterPro" id="IPR052422">
    <property type="entry name" value="Auxin_Ser/Thr_Kinase"/>
</dbReference>
<evidence type="ECO:0000256" key="7">
    <source>
        <dbReference type="ARBA" id="ARBA00023136"/>
    </source>
</evidence>
<reference evidence="12 13" key="1">
    <citation type="journal article" date="2023" name="Plants (Basel)">
        <title>Bridging the Gap: Combining Genomics and Transcriptomics Approaches to Understand Stylosanthes scabra, an Orphan Legume from the Brazilian Caatinga.</title>
        <authorList>
            <person name="Ferreira-Neto J.R.C."/>
            <person name="da Silva M.D."/>
            <person name="Binneck E."/>
            <person name="de Melo N.F."/>
            <person name="da Silva R.H."/>
            <person name="de Melo A.L.T.M."/>
            <person name="Pandolfi V."/>
            <person name="Bustamante F.O."/>
            <person name="Brasileiro-Vidal A.C."/>
            <person name="Benko-Iseppon A.M."/>
        </authorList>
    </citation>
    <scope>NUCLEOTIDE SEQUENCE [LARGE SCALE GENOMIC DNA]</scope>
    <source>
        <tissue evidence="12">Leaves</tissue>
    </source>
</reference>
<dbReference type="Pfam" id="PF00560">
    <property type="entry name" value="LRR_1"/>
    <property type="match status" value="4"/>
</dbReference>
<dbReference type="SMART" id="SM00369">
    <property type="entry name" value="LRR_TYP"/>
    <property type="match status" value="4"/>
</dbReference>
<dbReference type="SUPFAM" id="SSF52058">
    <property type="entry name" value="L domain-like"/>
    <property type="match status" value="2"/>
</dbReference>
<sequence>MCVCVSSNNNNNNDGIGDGEAAYLLKLRDNLSPLGSYWLNNISKCDWIGVQCSSLDSNNSRYIQGIDLSSKGLTGTIPSGLNHSLFKLTYLNLAHNFLTGPLPSLAITSLQYVDLSLNNFNSIPHGFFQALSYVEDLALANNTNLPPWTFPANFVSSSVQSLDLSATNLVGSLPYTFHSFPDLINLDLSGNNLTGMLSESFAKLLQVYLSNPKDNKLSGTIQVLSSITQLYDVNLEGNSLEGSIPDLSNCTNLRFLVLAYNRLTGVVPVSLVQNNKQIWQVSLENNWLQGPLPLFNKTRTHSVSLGGNGFCLDHSGPCDYRVTTLLQVAEAFGYPFLLAKSWRGNNPCQGWDFITCDNNGNIRTVNLTNLNLMGTISPAFQNLTDLYELYLGGNKLSGSIPESLTTLQHLKILDVSNNNLSGNIPPFSNKMKLITAGNALLRQSHSQANSPSKSPLSPPSIVGILIGGVGVAVVFVAIVYNHRRRLNLVKRDKEDIYKATLNDGRQVATKVLKESKGSVEEFVNEVVIIVEHLM</sequence>
<keyword evidence="4" id="KW-0732">Signal</keyword>
<proteinExistence type="predicted"/>
<keyword evidence="5" id="KW-0677">Repeat</keyword>
<evidence type="ECO:0000256" key="1">
    <source>
        <dbReference type="ARBA" id="ARBA00004167"/>
    </source>
</evidence>
<dbReference type="InterPro" id="IPR003591">
    <property type="entry name" value="Leu-rich_rpt_typical-subtyp"/>
</dbReference>
<dbReference type="PANTHER" id="PTHR47986">
    <property type="entry name" value="OSJNBA0070M12.3 PROTEIN"/>
    <property type="match status" value="1"/>
</dbReference>
<evidence type="ECO:0000256" key="5">
    <source>
        <dbReference type="ARBA" id="ARBA00022737"/>
    </source>
</evidence>
<keyword evidence="13" id="KW-1185">Reference proteome</keyword>
<dbReference type="Gene3D" id="3.80.10.10">
    <property type="entry name" value="Ribonuclease Inhibitor"/>
    <property type="match status" value="2"/>
</dbReference>
<dbReference type="InterPro" id="IPR001611">
    <property type="entry name" value="Leu-rich_rpt"/>
</dbReference>
<keyword evidence="9" id="KW-0325">Glycoprotein</keyword>
<protein>
    <recommendedName>
        <fullName evidence="11">Leucine-rich repeat-containing N-terminal plant-type domain-containing protein</fullName>
    </recommendedName>
</protein>
<name>A0ABU6RDJ2_9FABA</name>
<dbReference type="PROSITE" id="PS51450">
    <property type="entry name" value="LRR"/>
    <property type="match status" value="1"/>
</dbReference>
<evidence type="ECO:0000259" key="11">
    <source>
        <dbReference type="Pfam" id="PF08263"/>
    </source>
</evidence>
<evidence type="ECO:0000256" key="8">
    <source>
        <dbReference type="ARBA" id="ARBA00023170"/>
    </source>
</evidence>
<dbReference type="InterPro" id="IPR013210">
    <property type="entry name" value="LRR_N_plant-typ"/>
</dbReference>
<feature type="domain" description="Leucine-rich repeat-containing N-terminal plant-type" evidence="11">
    <location>
        <begin position="20"/>
        <end position="53"/>
    </location>
</feature>
<evidence type="ECO:0000256" key="9">
    <source>
        <dbReference type="ARBA" id="ARBA00023180"/>
    </source>
</evidence>
<comment type="subcellular location">
    <subcellularLocation>
        <location evidence="1">Membrane</location>
        <topology evidence="1">Single-pass membrane protein</topology>
    </subcellularLocation>
</comment>
<keyword evidence="7 10" id="KW-0472">Membrane</keyword>
<evidence type="ECO:0000256" key="4">
    <source>
        <dbReference type="ARBA" id="ARBA00022729"/>
    </source>
</evidence>
<gene>
    <name evidence="12" type="ORF">PIB30_036610</name>
</gene>
<evidence type="ECO:0000313" key="12">
    <source>
        <dbReference type="EMBL" id="MED6122096.1"/>
    </source>
</evidence>
<evidence type="ECO:0000313" key="13">
    <source>
        <dbReference type="Proteomes" id="UP001341840"/>
    </source>
</evidence>
<feature type="domain" description="Leucine-rich repeat-containing N-terminal plant-type" evidence="11">
    <location>
        <begin position="322"/>
        <end position="357"/>
    </location>
</feature>
<accession>A0ABU6RDJ2</accession>
<dbReference type="EMBL" id="JASCZI010030388">
    <property type="protein sequence ID" value="MED6122096.1"/>
    <property type="molecule type" value="Genomic_DNA"/>
</dbReference>
<keyword evidence="2" id="KW-0433">Leucine-rich repeat</keyword>